<keyword evidence="1" id="KW-0808">Transferase</keyword>
<sequence length="515" mass="53996">MEPERLLGLVSHVAGALAQRADPGEVIRSVLPVVAEVLQAEVATLALQSQDGTLHVLAATGMHLSVVEPWREFDPSAAVPLAASVREDRPLWVSDVAAARATYPALPENPDNASLCALPLHADGRVIGVLGLGWHDRHEFGEPERHALVSVSELVAAACAHWSPPPRARLGFQEHPAPEGVSICSLTQPGGARVAVLQHRVGSPPGSSSVFASLLDSDPHVAATTLDSVSGVLALARRQGVPPALVGQSISVMAVDLDGPITGAHIEVSPASGWIAVAPLDGDILLLSTSQGDGSPTPPHDGRLAGERLVMTTQGGAAVVAVALDPHVAPAEREAVRAALAPLLDEEHDHSSARHLLHEVESALRAAELEPCVRGVLAVAVPPGRPVRRSRTLPAWPVATVLARRFAVAALPPAADDETRHAVELVTNELVSNAVRHADHEVEVSVVAEESGTLIAVTDDDDRTPDVLAPTTGLEHGRGMTLVTALADEVGIELRRRGGKSVWARVRWRGERPAD</sequence>
<comment type="caution">
    <text evidence="3">The sequence shown here is derived from an EMBL/GenBank/DDBJ whole genome shotgun (WGS) entry which is preliminary data.</text>
</comment>
<dbReference type="PANTHER" id="PTHR35526">
    <property type="entry name" value="ANTI-SIGMA-F FACTOR RSBW-RELATED"/>
    <property type="match status" value="1"/>
</dbReference>
<feature type="domain" description="GAF" evidence="2">
    <location>
        <begin position="22"/>
        <end position="169"/>
    </location>
</feature>
<evidence type="ECO:0000313" key="3">
    <source>
        <dbReference type="EMBL" id="RZS79961.1"/>
    </source>
</evidence>
<dbReference type="Gene3D" id="3.30.450.40">
    <property type="match status" value="1"/>
</dbReference>
<evidence type="ECO:0000256" key="1">
    <source>
        <dbReference type="ARBA" id="ARBA00022527"/>
    </source>
</evidence>
<dbReference type="InterPro" id="IPR036890">
    <property type="entry name" value="HATPase_C_sf"/>
</dbReference>
<dbReference type="GO" id="GO:0004674">
    <property type="term" value="F:protein serine/threonine kinase activity"/>
    <property type="evidence" value="ECO:0007669"/>
    <property type="project" value="UniProtKB-KW"/>
</dbReference>
<evidence type="ECO:0000259" key="2">
    <source>
        <dbReference type="SMART" id="SM00065"/>
    </source>
</evidence>
<accession>A0A4Q7NAK6</accession>
<reference evidence="3 4" key="1">
    <citation type="submission" date="2019-02" db="EMBL/GenBank/DDBJ databases">
        <title>Genomic Encyclopedia of Type Strains, Phase IV (KMG-IV): sequencing the most valuable type-strain genomes for metagenomic binning, comparative biology and taxonomic classification.</title>
        <authorList>
            <person name="Goeker M."/>
        </authorList>
    </citation>
    <scope>NUCLEOTIDE SEQUENCE [LARGE SCALE GENOMIC DNA]</scope>
    <source>
        <strain evidence="3 4">DSM 45622</strain>
    </source>
</reference>
<dbReference type="Pfam" id="PF13581">
    <property type="entry name" value="HATPase_c_2"/>
    <property type="match status" value="1"/>
</dbReference>
<dbReference type="SUPFAM" id="SSF55874">
    <property type="entry name" value="ATPase domain of HSP90 chaperone/DNA topoisomerase II/histidine kinase"/>
    <property type="match status" value="1"/>
</dbReference>
<gene>
    <name evidence="3" type="ORF">EV189_3440</name>
</gene>
<keyword evidence="1" id="KW-0723">Serine/threonine-protein kinase</keyword>
<organism evidence="3 4">
    <name type="scientific">Motilibacter rhizosphaerae</name>
    <dbReference type="NCBI Taxonomy" id="598652"/>
    <lineage>
        <taxon>Bacteria</taxon>
        <taxon>Bacillati</taxon>
        <taxon>Actinomycetota</taxon>
        <taxon>Actinomycetes</taxon>
        <taxon>Motilibacterales</taxon>
        <taxon>Motilibacteraceae</taxon>
        <taxon>Motilibacter</taxon>
    </lineage>
</organism>
<keyword evidence="4" id="KW-1185">Reference proteome</keyword>
<dbReference type="EMBL" id="SGXD01000005">
    <property type="protein sequence ID" value="RZS79961.1"/>
    <property type="molecule type" value="Genomic_DNA"/>
</dbReference>
<dbReference type="InterPro" id="IPR003594">
    <property type="entry name" value="HATPase_dom"/>
</dbReference>
<dbReference type="Proteomes" id="UP000293638">
    <property type="component" value="Unassembled WGS sequence"/>
</dbReference>
<dbReference type="PANTHER" id="PTHR35526:SF3">
    <property type="entry name" value="ANTI-SIGMA-F FACTOR RSBW"/>
    <property type="match status" value="1"/>
</dbReference>
<protein>
    <submittedName>
        <fullName evidence="3">GAF domain-containing protein</fullName>
    </submittedName>
</protein>
<dbReference type="CDD" id="cd16936">
    <property type="entry name" value="HATPase_RsbW-like"/>
    <property type="match status" value="1"/>
</dbReference>
<dbReference type="InterPro" id="IPR003018">
    <property type="entry name" value="GAF"/>
</dbReference>
<dbReference type="SMART" id="SM00065">
    <property type="entry name" value="GAF"/>
    <property type="match status" value="1"/>
</dbReference>
<proteinExistence type="predicted"/>
<dbReference type="InterPro" id="IPR029016">
    <property type="entry name" value="GAF-like_dom_sf"/>
</dbReference>
<evidence type="ECO:0000313" key="4">
    <source>
        <dbReference type="Proteomes" id="UP000293638"/>
    </source>
</evidence>
<dbReference type="SUPFAM" id="SSF55781">
    <property type="entry name" value="GAF domain-like"/>
    <property type="match status" value="1"/>
</dbReference>
<dbReference type="InterPro" id="IPR050267">
    <property type="entry name" value="Anti-sigma-factor_SerPK"/>
</dbReference>
<name>A0A4Q7NAK6_9ACTN</name>
<dbReference type="AlphaFoldDB" id="A0A4Q7NAK6"/>
<dbReference type="Pfam" id="PF13185">
    <property type="entry name" value="GAF_2"/>
    <property type="match status" value="1"/>
</dbReference>
<keyword evidence="1" id="KW-0418">Kinase</keyword>
<dbReference type="Gene3D" id="3.30.565.10">
    <property type="entry name" value="Histidine kinase-like ATPase, C-terminal domain"/>
    <property type="match status" value="1"/>
</dbReference>